<proteinExistence type="predicted"/>
<evidence type="ECO:0000313" key="3">
    <source>
        <dbReference type="Proteomes" id="UP000273307"/>
    </source>
</evidence>
<keyword evidence="3" id="KW-1185">Reference proteome</keyword>
<dbReference type="EMBL" id="UPHP01000120">
    <property type="protein sequence ID" value="VBA42143.1"/>
    <property type="molecule type" value="Genomic_DNA"/>
</dbReference>
<gene>
    <name evidence="2" type="ORF">LAUMK136_04424</name>
</gene>
<feature type="region of interest" description="Disordered" evidence="1">
    <location>
        <begin position="26"/>
        <end position="48"/>
    </location>
</feature>
<dbReference type="AlphaFoldDB" id="A0A498QBK0"/>
<reference evidence="2 3" key="1">
    <citation type="submission" date="2018-09" db="EMBL/GenBank/DDBJ databases">
        <authorList>
            <person name="Tagini F."/>
        </authorList>
    </citation>
    <scope>NUCLEOTIDE SEQUENCE [LARGE SCALE GENOMIC DNA]</scope>
    <source>
        <strain evidence="2 3">MK136</strain>
    </source>
</reference>
<dbReference type="Proteomes" id="UP000273307">
    <property type="component" value="Unassembled WGS sequence"/>
</dbReference>
<sequence>MGGAVNELEPLVGVVAACRLTKKSRATLHRQRNAKPPVQGPRRPITRPSSLAELKRDQVLGGLLGEMARVPMAAAALPDDATAIQALARAATGVAQDATHAAAEVQADVADAAAEVQRDVSSALRRNGLPLLG</sequence>
<protein>
    <submittedName>
        <fullName evidence="2">Uncharacterized protein</fullName>
    </submittedName>
</protein>
<name>A0A498QBK0_9MYCO</name>
<organism evidence="2 3">
    <name type="scientific">Mycobacterium attenuatum</name>
    <dbReference type="NCBI Taxonomy" id="2341086"/>
    <lineage>
        <taxon>Bacteria</taxon>
        <taxon>Bacillati</taxon>
        <taxon>Actinomycetota</taxon>
        <taxon>Actinomycetes</taxon>
        <taxon>Mycobacteriales</taxon>
        <taxon>Mycobacteriaceae</taxon>
        <taxon>Mycobacterium</taxon>
    </lineage>
</organism>
<accession>A0A498QBK0</accession>
<evidence type="ECO:0000313" key="2">
    <source>
        <dbReference type="EMBL" id="VBA42143.1"/>
    </source>
</evidence>
<evidence type="ECO:0000256" key="1">
    <source>
        <dbReference type="SAM" id="MobiDB-lite"/>
    </source>
</evidence>